<dbReference type="SFLD" id="SFLDG01082">
    <property type="entry name" value="B12-binding_domain_containing"/>
    <property type="match status" value="1"/>
</dbReference>
<evidence type="ECO:0000256" key="9">
    <source>
        <dbReference type="ARBA" id="ARBA00022723"/>
    </source>
</evidence>
<dbReference type="InterPro" id="IPR007197">
    <property type="entry name" value="rSAM"/>
</dbReference>
<dbReference type="InterPro" id="IPR034557">
    <property type="entry name" value="ThrcA_tRNA_MEthiotransferase"/>
</dbReference>
<organism evidence="19 20">
    <name type="scientific">Halobacteroides halobius (strain ATCC 35273 / DSM 5150 / MD-1)</name>
    <dbReference type="NCBI Taxonomy" id="748449"/>
    <lineage>
        <taxon>Bacteria</taxon>
        <taxon>Bacillati</taxon>
        <taxon>Bacillota</taxon>
        <taxon>Clostridia</taxon>
        <taxon>Halanaerobiales</taxon>
        <taxon>Halobacteroidaceae</taxon>
        <taxon>Halobacteroides</taxon>
    </lineage>
</organism>
<dbReference type="InterPro" id="IPR006638">
    <property type="entry name" value="Elp3/MiaA/NifB-like_rSAM"/>
</dbReference>
<evidence type="ECO:0000256" key="14">
    <source>
        <dbReference type="ARBA" id="ARBA00061574"/>
    </source>
</evidence>
<dbReference type="EC" id="2.8.4.5" evidence="3"/>
<accession>L0KBS5</accession>
<dbReference type="eggNOG" id="COG0621">
    <property type="taxonomic scope" value="Bacteria"/>
</dbReference>
<dbReference type="GO" id="GO:0051539">
    <property type="term" value="F:4 iron, 4 sulfur cluster binding"/>
    <property type="evidence" value="ECO:0007669"/>
    <property type="project" value="UniProtKB-KW"/>
</dbReference>
<evidence type="ECO:0000259" key="18">
    <source>
        <dbReference type="PROSITE" id="PS51918"/>
    </source>
</evidence>
<evidence type="ECO:0000313" key="19">
    <source>
        <dbReference type="EMBL" id="AGB41804.1"/>
    </source>
</evidence>
<dbReference type="PROSITE" id="PS01278">
    <property type="entry name" value="MTTASE_RADICAL"/>
    <property type="match status" value="1"/>
</dbReference>
<dbReference type="PANTHER" id="PTHR11918:SF45">
    <property type="entry name" value="THREONYLCARBAMOYLADENOSINE TRNA METHYLTHIOTRANSFERASE"/>
    <property type="match status" value="1"/>
</dbReference>
<dbReference type="RefSeq" id="WP_015327520.1">
    <property type="nucleotide sequence ID" value="NC_019978.1"/>
</dbReference>
<evidence type="ECO:0000256" key="10">
    <source>
        <dbReference type="ARBA" id="ARBA00023004"/>
    </source>
</evidence>
<dbReference type="InterPro" id="IPR013848">
    <property type="entry name" value="Methylthiotransferase_N"/>
</dbReference>
<dbReference type="Gene3D" id="3.80.30.20">
    <property type="entry name" value="tm_1862 like domain"/>
    <property type="match status" value="1"/>
</dbReference>
<dbReference type="PATRIC" id="fig|748449.3.peg.1823"/>
<feature type="domain" description="TRAM" evidence="16">
    <location>
        <begin position="371"/>
        <end position="432"/>
    </location>
</feature>
<dbReference type="OrthoDB" id="9805215at2"/>
<name>L0KBS5_HALHC</name>
<evidence type="ECO:0000256" key="5">
    <source>
        <dbReference type="ARBA" id="ARBA00022490"/>
    </source>
</evidence>
<keyword evidence="6 19" id="KW-0808">Transferase</keyword>
<comment type="function">
    <text evidence="2">Catalyzes the methylthiolation of N6-threonylcarbamoyladenosine (t(6)A), leading to the formation of 2-methylthio-N6-threonylcarbamoyladenosine (ms(2)t(6)A) at position 37 in tRNAs that read codons beginning with adenine.</text>
</comment>
<dbReference type="InterPro" id="IPR005839">
    <property type="entry name" value="Methylthiotransferase"/>
</dbReference>
<dbReference type="NCBIfam" id="TIGR00089">
    <property type="entry name" value="MiaB/RimO family radical SAM methylthiotransferase"/>
    <property type="match status" value="1"/>
</dbReference>
<dbReference type="KEGG" id="hhl:Halha_1893"/>
<keyword evidence="10" id="KW-0408">Iron</keyword>
<dbReference type="FunFam" id="3.40.50.12160:FF:000004">
    <property type="entry name" value="Threonylcarbamoyladenosine tRNA methylthiotransferase MtaB"/>
    <property type="match status" value="1"/>
</dbReference>
<evidence type="ECO:0000256" key="8">
    <source>
        <dbReference type="ARBA" id="ARBA00022694"/>
    </source>
</evidence>
<dbReference type="SFLD" id="SFLDF00295">
    <property type="entry name" value="threonylcarbamoyladenosine_tRN"/>
    <property type="match status" value="1"/>
</dbReference>
<evidence type="ECO:0000256" key="2">
    <source>
        <dbReference type="ARBA" id="ARBA00002399"/>
    </source>
</evidence>
<dbReference type="STRING" id="748449.Halha_1893"/>
<sequence length="432" mass="48920">MKRVAFYTLGCKVNRYDTEAMMAQFEEAGYKVVDFEDKADIYIINTCTVTHQGARKSRKITRRVKRRNPAALLAVVGCYPQVEPEEVLESAKVDLVVGTVGRSKIVEFVEQAAKADKPLSFVQAVEEEDTFEEVKLEEFKGRTRAAIKIQEGCEQFCSYCIIPYARGALRSRSLDDVVAEAKRLTKHGFQEIVLTGIHLGEYGKDKSDLNLEQLLQELILVEGIERIRLSSIEGTEVSDELIDLIAKSDKLCRHLHLPLQSGSDKILESMNRPYNSEEFKEMVTKIKSKIPEIAITTDIIVGFPGETEEDFAKTLNLAQQLNFSDIHVFKYSKREGTPAANFSNQVHSKVKKERSKQLRELADKLASDYQQHFLGEKMQVLLEERDYKTGFLTGFTDNYLRVFVDATDEVAGELVEVKLKEKEGKIIGGLED</sequence>
<dbReference type="InterPro" id="IPR023404">
    <property type="entry name" value="rSAM_horseshoe"/>
</dbReference>
<reference evidence="20" key="1">
    <citation type="submission" date="2012-02" db="EMBL/GenBank/DDBJ databases">
        <title>The complete genome of Halobacteroides halobius DSM 5150.</title>
        <authorList>
            <person name="Lucas S."/>
            <person name="Copeland A."/>
            <person name="Lapidus A."/>
            <person name="Glavina del Rio T."/>
            <person name="Dalin E."/>
            <person name="Tice H."/>
            <person name="Bruce D."/>
            <person name="Goodwin L."/>
            <person name="Pitluck S."/>
            <person name="Peters L."/>
            <person name="Mikhailova N."/>
            <person name="Gu W."/>
            <person name="Kyrpides N."/>
            <person name="Mavromatis K."/>
            <person name="Ivanova N."/>
            <person name="Brettin T."/>
            <person name="Detter J.C."/>
            <person name="Han C."/>
            <person name="Larimer F."/>
            <person name="Land M."/>
            <person name="Hauser L."/>
            <person name="Markowitz V."/>
            <person name="Cheng J.-F."/>
            <person name="Hugenholtz P."/>
            <person name="Woyke T."/>
            <person name="Wu D."/>
            <person name="Tindall B."/>
            <person name="Pomrenke H."/>
            <person name="Brambilla E."/>
            <person name="Klenk H.-P."/>
            <person name="Eisen J.A."/>
        </authorList>
    </citation>
    <scope>NUCLEOTIDE SEQUENCE [LARGE SCALE GENOMIC DNA]</scope>
    <source>
        <strain evidence="20">ATCC 35273 / DSM 5150 / MD-1</strain>
    </source>
</reference>
<evidence type="ECO:0000256" key="1">
    <source>
        <dbReference type="ARBA" id="ARBA00001966"/>
    </source>
</evidence>
<keyword evidence="5" id="KW-0963">Cytoplasm</keyword>
<dbReference type="InterPro" id="IPR002792">
    <property type="entry name" value="TRAM_dom"/>
</dbReference>
<keyword evidence="8" id="KW-0819">tRNA processing</keyword>
<keyword evidence="11" id="KW-0411">Iron-sulfur</keyword>
<protein>
    <recommendedName>
        <fullName evidence="15">Threonylcarbamoyladenosine tRNA methylthiotransferase MtaB</fullName>
        <ecNumber evidence="3">2.8.4.5</ecNumber>
    </recommendedName>
    <alternativeName>
        <fullName evidence="12">tRNA-t(6)A37 methylthiotransferase</fullName>
    </alternativeName>
</protein>
<evidence type="ECO:0000256" key="12">
    <source>
        <dbReference type="ARBA" id="ARBA00031213"/>
    </source>
</evidence>
<dbReference type="AlphaFoldDB" id="L0KBS5"/>
<evidence type="ECO:0000256" key="4">
    <source>
        <dbReference type="ARBA" id="ARBA00022485"/>
    </source>
</evidence>
<evidence type="ECO:0000259" key="16">
    <source>
        <dbReference type="PROSITE" id="PS50926"/>
    </source>
</evidence>
<dbReference type="NCBIfam" id="TIGR01579">
    <property type="entry name" value="MiaB-like-C"/>
    <property type="match status" value="1"/>
</dbReference>
<evidence type="ECO:0000256" key="6">
    <source>
        <dbReference type="ARBA" id="ARBA00022679"/>
    </source>
</evidence>
<keyword evidence="20" id="KW-1185">Reference proteome</keyword>
<keyword evidence="7" id="KW-0949">S-adenosyl-L-methionine</keyword>
<gene>
    <name evidence="19" type="ordered locus">Halha_1893</name>
</gene>
<dbReference type="EMBL" id="CP003359">
    <property type="protein sequence ID" value="AGB41804.1"/>
    <property type="molecule type" value="Genomic_DNA"/>
</dbReference>
<dbReference type="Proteomes" id="UP000010880">
    <property type="component" value="Chromosome"/>
</dbReference>
<evidence type="ECO:0000256" key="13">
    <source>
        <dbReference type="ARBA" id="ARBA00051661"/>
    </source>
</evidence>
<evidence type="ECO:0000256" key="3">
    <source>
        <dbReference type="ARBA" id="ARBA00013273"/>
    </source>
</evidence>
<comment type="cofactor">
    <cofactor evidence="1">
        <name>[4Fe-4S] cluster</name>
        <dbReference type="ChEBI" id="CHEBI:49883"/>
    </cofactor>
</comment>
<feature type="domain" description="Radical SAM core" evidence="18">
    <location>
        <begin position="139"/>
        <end position="368"/>
    </location>
</feature>
<dbReference type="FunFam" id="3.80.30.20:FF:000001">
    <property type="entry name" value="tRNA-2-methylthio-N(6)-dimethylallyladenosine synthase 2"/>
    <property type="match status" value="1"/>
</dbReference>
<dbReference type="SUPFAM" id="SSF102114">
    <property type="entry name" value="Radical SAM enzymes"/>
    <property type="match status" value="1"/>
</dbReference>
<dbReference type="HOGENOM" id="CLU_018697_1_0_9"/>
<dbReference type="Pfam" id="PF04055">
    <property type="entry name" value="Radical_SAM"/>
    <property type="match status" value="1"/>
</dbReference>
<evidence type="ECO:0000256" key="7">
    <source>
        <dbReference type="ARBA" id="ARBA00022691"/>
    </source>
</evidence>
<evidence type="ECO:0000259" key="17">
    <source>
        <dbReference type="PROSITE" id="PS51449"/>
    </source>
</evidence>
<feature type="domain" description="MTTase N-terminal" evidence="17">
    <location>
        <begin position="2"/>
        <end position="114"/>
    </location>
</feature>
<dbReference type="InterPro" id="IPR020612">
    <property type="entry name" value="Methylthiotransferase_CS"/>
</dbReference>
<comment type="similarity">
    <text evidence="14">Belongs to the methylthiotransferase family. MtaB subfamily.</text>
</comment>
<dbReference type="PROSITE" id="PS51918">
    <property type="entry name" value="RADICAL_SAM"/>
    <property type="match status" value="1"/>
</dbReference>
<dbReference type="InterPro" id="IPR038135">
    <property type="entry name" value="Methylthiotransferase_N_sf"/>
</dbReference>
<dbReference type="GO" id="GO:0046872">
    <property type="term" value="F:metal ion binding"/>
    <property type="evidence" value="ECO:0007669"/>
    <property type="project" value="UniProtKB-KW"/>
</dbReference>
<dbReference type="InterPro" id="IPR006467">
    <property type="entry name" value="MiaB-like_bact"/>
</dbReference>
<dbReference type="Pfam" id="PF00919">
    <property type="entry name" value="UPF0004"/>
    <property type="match status" value="1"/>
</dbReference>
<dbReference type="SFLD" id="SFLDG01061">
    <property type="entry name" value="methylthiotransferase"/>
    <property type="match status" value="1"/>
</dbReference>
<keyword evidence="4" id="KW-0004">4Fe-4S</keyword>
<dbReference type="PROSITE" id="PS50926">
    <property type="entry name" value="TRAM"/>
    <property type="match status" value="1"/>
</dbReference>
<keyword evidence="9" id="KW-0479">Metal-binding</keyword>
<dbReference type="SMART" id="SM00729">
    <property type="entry name" value="Elp3"/>
    <property type="match status" value="1"/>
</dbReference>
<evidence type="ECO:0000313" key="20">
    <source>
        <dbReference type="Proteomes" id="UP000010880"/>
    </source>
</evidence>
<dbReference type="PROSITE" id="PS51449">
    <property type="entry name" value="MTTASE_N"/>
    <property type="match status" value="1"/>
</dbReference>
<dbReference type="SFLD" id="SFLDS00029">
    <property type="entry name" value="Radical_SAM"/>
    <property type="match status" value="1"/>
</dbReference>
<evidence type="ECO:0000256" key="15">
    <source>
        <dbReference type="ARBA" id="ARBA00069898"/>
    </source>
</evidence>
<evidence type="ECO:0000256" key="11">
    <source>
        <dbReference type="ARBA" id="ARBA00023014"/>
    </source>
</evidence>
<dbReference type="InterPro" id="IPR058240">
    <property type="entry name" value="rSAM_sf"/>
</dbReference>
<dbReference type="NCBIfam" id="TIGR01574">
    <property type="entry name" value="miaB-methiolase"/>
    <property type="match status" value="1"/>
</dbReference>
<dbReference type="PANTHER" id="PTHR11918">
    <property type="entry name" value="RADICAL SAM PROTEINS"/>
    <property type="match status" value="1"/>
</dbReference>
<comment type="catalytic activity">
    <reaction evidence="13">
        <text>N(6)-L-threonylcarbamoyladenosine(37) in tRNA + (sulfur carrier)-SH + AH2 + 2 S-adenosyl-L-methionine = 2-methylsulfanyl-N(6)-L-threonylcarbamoyladenosine(37) in tRNA + (sulfur carrier)-H + 5'-deoxyadenosine + L-methionine + A + S-adenosyl-L-homocysteine + 2 H(+)</text>
        <dbReference type="Rhea" id="RHEA:37075"/>
        <dbReference type="Rhea" id="RHEA-COMP:10163"/>
        <dbReference type="Rhea" id="RHEA-COMP:11092"/>
        <dbReference type="Rhea" id="RHEA-COMP:14737"/>
        <dbReference type="Rhea" id="RHEA-COMP:14739"/>
        <dbReference type="ChEBI" id="CHEBI:13193"/>
        <dbReference type="ChEBI" id="CHEBI:15378"/>
        <dbReference type="ChEBI" id="CHEBI:17319"/>
        <dbReference type="ChEBI" id="CHEBI:17499"/>
        <dbReference type="ChEBI" id="CHEBI:29917"/>
        <dbReference type="ChEBI" id="CHEBI:57844"/>
        <dbReference type="ChEBI" id="CHEBI:57856"/>
        <dbReference type="ChEBI" id="CHEBI:59789"/>
        <dbReference type="ChEBI" id="CHEBI:64428"/>
        <dbReference type="ChEBI" id="CHEBI:74418"/>
        <dbReference type="ChEBI" id="CHEBI:74420"/>
        <dbReference type="EC" id="2.8.4.5"/>
    </reaction>
</comment>
<proteinExistence type="inferred from homology"/>
<dbReference type="GO" id="GO:0035598">
    <property type="term" value="F:tRNA (N(6)-L-threonylcarbamoyladenosine(37)-C(2))-methylthiotransferase activity"/>
    <property type="evidence" value="ECO:0007669"/>
    <property type="project" value="UniProtKB-EC"/>
</dbReference>
<dbReference type="Gene3D" id="3.40.50.12160">
    <property type="entry name" value="Methylthiotransferase, N-terminal domain"/>
    <property type="match status" value="1"/>
</dbReference>